<reference evidence="2" key="1">
    <citation type="submission" date="2017-09" db="EMBL/GenBank/DDBJ databases">
        <title>Depth-based differentiation of microbial function through sediment-hosted aquifers and enrichment of novel symbionts in the deep terrestrial subsurface.</title>
        <authorList>
            <person name="Probst A.J."/>
            <person name="Ladd B."/>
            <person name="Jarett J.K."/>
            <person name="Geller-Mcgrath D.E."/>
            <person name="Sieber C.M.K."/>
            <person name="Emerson J.B."/>
            <person name="Anantharaman K."/>
            <person name="Thomas B.C."/>
            <person name="Malmstrom R."/>
            <person name="Stieglmeier M."/>
            <person name="Klingl A."/>
            <person name="Woyke T."/>
            <person name="Ryan C.M."/>
            <person name="Banfield J.F."/>
        </authorList>
    </citation>
    <scope>NUCLEOTIDE SEQUENCE [LARGE SCALE GENOMIC DNA]</scope>
</reference>
<accession>A0A2M8L2J0</accession>
<name>A0A2M8L2J0_9BACT</name>
<gene>
    <name evidence="1" type="ORF">COU93_00365</name>
</gene>
<dbReference type="AlphaFoldDB" id="A0A2M8L2J0"/>
<organism evidence="1 2">
    <name type="scientific">Candidatus Shapirobacteria bacterium CG10_big_fil_rev_8_21_14_0_10_36_6</name>
    <dbReference type="NCBI Taxonomy" id="1974886"/>
    <lineage>
        <taxon>Bacteria</taxon>
        <taxon>Candidatus Shapironibacteriota</taxon>
    </lineage>
</organism>
<proteinExistence type="predicted"/>
<evidence type="ECO:0000313" key="2">
    <source>
        <dbReference type="Proteomes" id="UP000229766"/>
    </source>
</evidence>
<dbReference type="Proteomes" id="UP000229766">
    <property type="component" value="Unassembled WGS sequence"/>
</dbReference>
<dbReference type="EMBL" id="PFEI01000020">
    <property type="protein sequence ID" value="PJE67143.1"/>
    <property type="molecule type" value="Genomic_DNA"/>
</dbReference>
<protein>
    <submittedName>
        <fullName evidence="1">Uncharacterized protein</fullName>
    </submittedName>
</protein>
<sequence>MNFSIIIPNLNGAKFLVNCLPSLITSLKPLLKNHPF</sequence>
<comment type="caution">
    <text evidence="1">The sequence shown here is derived from an EMBL/GenBank/DDBJ whole genome shotgun (WGS) entry which is preliminary data.</text>
</comment>
<feature type="non-terminal residue" evidence="1">
    <location>
        <position position="36"/>
    </location>
</feature>
<evidence type="ECO:0000313" key="1">
    <source>
        <dbReference type="EMBL" id="PJE67143.1"/>
    </source>
</evidence>